<comment type="caution">
    <text evidence="1">The sequence shown here is derived from an EMBL/GenBank/DDBJ whole genome shotgun (WGS) entry which is preliminary data.</text>
</comment>
<accession>A0ACC2VV41</accession>
<dbReference type="EMBL" id="JASBWS010000060">
    <property type="protein sequence ID" value="KAJ9103008.1"/>
    <property type="molecule type" value="Genomic_DNA"/>
</dbReference>
<sequence>MSSLLSSIKNPSPPKDALSSLPTPPTLPGPTRLVVALATISATNDPLPFLPPSSGSAWRAAGKEWAVAVHRMLQLDEAGLPSSVSAEQVRSAAEAHWGDMQPGEREDLWGKVVDLLVMASIFQPPIKGEQVQTVQVDKEAASGQDSASEKIKAPETVPTLSYTPIARRFIYTTLHLLHIPTSPHLATTEHQLASRLYTTLQRLHATDVESARASQAEGWGGSTGRWVATGAGAIIGGVAIGLTGGLAAPAIAALVPGFMTFGLLTSATAPVVIGSVFGLAGGGLTSKRVRERWRGVGEFEFVDVKMGIEEKEKSSEKEQPDTVPSLIATIVVPGLLTKSRTEAIDAWREKIIPASTLHDGRDIYVLKYETEHMLQTGKAIDSWVTSKLKGYVKKEVIKRTVLSAYFMAVSLPMSVYNMASLGLDNTWVQSQDKAIKAGRLLGEVLEKQVQGQRPVVLVGSSLGALTILHALLYLSSRAATTKTPLPQIVDSAFLISLPSAPSTEEWQACRQVVARRLVNAWCEKDLVLAGIVRLHEVLSRAVTLQNGVHVAGLRAVNQPGVEDVDLSDVIEGHLDIQRQMGEVLKVIRIDE</sequence>
<dbReference type="Proteomes" id="UP001230649">
    <property type="component" value="Unassembled WGS sequence"/>
</dbReference>
<keyword evidence="2" id="KW-1185">Reference proteome</keyword>
<evidence type="ECO:0000313" key="2">
    <source>
        <dbReference type="Proteomes" id="UP001230649"/>
    </source>
</evidence>
<organism evidence="1 2">
    <name type="scientific">Naganishia adeliensis</name>
    <dbReference type="NCBI Taxonomy" id="92952"/>
    <lineage>
        <taxon>Eukaryota</taxon>
        <taxon>Fungi</taxon>
        <taxon>Dikarya</taxon>
        <taxon>Basidiomycota</taxon>
        <taxon>Agaricomycotina</taxon>
        <taxon>Tremellomycetes</taxon>
        <taxon>Filobasidiales</taxon>
        <taxon>Filobasidiaceae</taxon>
        <taxon>Naganishia</taxon>
    </lineage>
</organism>
<evidence type="ECO:0000313" key="1">
    <source>
        <dbReference type="EMBL" id="KAJ9103008.1"/>
    </source>
</evidence>
<gene>
    <name evidence="1" type="ORF">QFC20_004816</name>
</gene>
<protein>
    <submittedName>
        <fullName evidence="1">Uncharacterized protein</fullName>
    </submittedName>
</protein>
<reference evidence="1" key="1">
    <citation type="submission" date="2023-04" db="EMBL/GenBank/DDBJ databases">
        <title>Draft Genome sequencing of Naganishia species isolated from polar environments using Oxford Nanopore Technology.</title>
        <authorList>
            <person name="Leo P."/>
            <person name="Venkateswaran K."/>
        </authorList>
    </citation>
    <scope>NUCLEOTIDE SEQUENCE</scope>
    <source>
        <strain evidence="1">MNA-CCFEE 5262</strain>
    </source>
</reference>
<proteinExistence type="predicted"/>
<name>A0ACC2VV41_9TREE</name>